<protein>
    <recommendedName>
        <fullName evidence="2">Wall-associated receptor kinase C-terminal domain-containing protein</fullName>
    </recommendedName>
</protein>
<keyword evidence="1" id="KW-0325">Glycoprotein</keyword>
<organism evidence="3 4">
    <name type="scientific">Dipteronia dyeriana</name>
    <dbReference type="NCBI Taxonomy" id="168575"/>
    <lineage>
        <taxon>Eukaryota</taxon>
        <taxon>Viridiplantae</taxon>
        <taxon>Streptophyta</taxon>
        <taxon>Embryophyta</taxon>
        <taxon>Tracheophyta</taxon>
        <taxon>Spermatophyta</taxon>
        <taxon>Magnoliopsida</taxon>
        <taxon>eudicotyledons</taxon>
        <taxon>Gunneridae</taxon>
        <taxon>Pentapetalae</taxon>
        <taxon>rosids</taxon>
        <taxon>malvids</taxon>
        <taxon>Sapindales</taxon>
        <taxon>Sapindaceae</taxon>
        <taxon>Hippocastanoideae</taxon>
        <taxon>Acereae</taxon>
        <taxon>Dipteronia</taxon>
    </lineage>
</organism>
<evidence type="ECO:0000313" key="4">
    <source>
        <dbReference type="Proteomes" id="UP001280121"/>
    </source>
</evidence>
<dbReference type="InterPro" id="IPR032872">
    <property type="entry name" value="WAK_assoc_C"/>
</dbReference>
<name>A0AAD9TGK5_9ROSI</name>
<accession>A0AAD9TGK5</accession>
<gene>
    <name evidence="3" type="ORF">Ddye_030005</name>
</gene>
<dbReference type="EMBL" id="JANJYI010000009">
    <property type="protein sequence ID" value="KAK2635213.1"/>
    <property type="molecule type" value="Genomic_DNA"/>
</dbReference>
<sequence>MAVVKKRAFPPLPQLNECVPMWKWRRINGDDYEIEKRFFLMKWTMSDCSACEQRGGKCGFDNSTDHFKCFCLDRTHAWHCTGRP</sequence>
<proteinExistence type="predicted"/>
<feature type="domain" description="Wall-associated receptor kinase C-terminal" evidence="2">
    <location>
        <begin position="37"/>
        <end position="73"/>
    </location>
</feature>
<evidence type="ECO:0000313" key="3">
    <source>
        <dbReference type="EMBL" id="KAK2635213.1"/>
    </source>
</evidence>
<dbReference type="Proteomes" id="UP001280121">
    <property type="component" value="Unassembled WGS sequence"/>
</dbReference>
<comment type="caution">
    <text evidence="3">The sequence shown here is derived from an EMBL/GenBank/DDBJ whole genome shotgun (WGS) entry which is preliminary data.</text>
</comment>
<evidence type="ECO:0000259" key="2">
    <source>
        <dbReference type="Pfam" id="PF14380"/>
    </source>
</evidence>
<evidence type="ECO:0000256" key="1">
    <source>
        <dbReference type="ARBA" id="ARBA00023180"/>
    </source>
</evidence>
<reference evidence="3" key="1">
    <citation type="journal article" date="2023" name="Plant J.">
        <title>Genome sequences and population genomics provide insights into the demographic history, inbreeding, and mutation load of two 'living fossil' tree species of Dipteronia.</title>
        <authorList>
            <person name="Feng Y."/>
            <person name="Comes H.P."/>
            <person name="Chen J."/>
            <person name="Zhu S."/>
            <person name="Lu R."/>
            <person name="Zhang X."/>
            <person name="Li P."/>
            <person name="Qiu J."/>
            <person name="Olsen K.M."/>
            <person name="Qiu Y."/>
        </authorList>
    </citation>
    <scope>NUCLEOTIDE SEQUENCE</scope>
    <source>
        <strain evidence="3">KIB01</strain>
    </source>
</reference>
<feature type="non-terminal residue" evidence="3">
    <location>
        <position position="84"/>
    </location>
</feature>
<keyword evidence="4" id="KW-1185">Reference proteome</keyword>
<dbReference type="Pfam" id="PF14380">
    <property type="entry name" value="WAK_assoc"/>
    <property type="match status" value="1"/>
</dbReference>
<dbReference type="AlphaFoldDB" id="A0AAD9TGK5"/>